<dbReference type="GO" id="GO:0005886">
    <property type="term" value="C:plasma membrane"/>
    <property type="evidence" value="ECO:0007669"/>
    <property type="project" value="TreeGrafter"/>
</dbReference>
<name>A0AAV2SMB3_MEGNR</name>
<evidence type="ECO:0000313" key="8">
    <source>
        <dbReference type="EMBL" id="CAL4200952.1"/>
    </source>
</evidence>
<gene>
    <name evidence="8" type="ORF">MNOR_LOCUS37579</name>
</gene>
<dbReference type="GO" id="GO:0005337">
    <property type="term" value="F:nucleoside transmembrane transporter activity"/>
    <property type="evidence" value="ECO:0007669"/>
    <property type="project" value="InterPro"/>
</dbReference>
<keyword evidence="4 7" id="KW-0812">Transmembrane</keyword>
<proteinExistence type="inferred from homology"/>
<evidence type="ECO:0000313" key="9">
    <source>
        <dbReference type="Proteomes" id="UP001497623"/>
    </source>
</evidence>
<evidence type="ECO:0000256" key="7">
    <source>
        <dbReference type="SAM" id="Phobius"/>
    </source>
</evidence>
<evidence type="ECO:0000256" key="6">
    <source>
        <dbReference type="ARBA" id="ARBA00023136"/>
    </source>
</evidence>
<dbReference type="PANTHER" id="PTHR10332:SF88">
    <property type="entry name" value="EQUILIBRATIVE NUCLEOSIDE TRANSPORTER 1, ISOFORM A"/>
    <property type="match status" value="1"/>
</dbReference>
<keyword evidence="5 7" id="KW-1133">Transmembrane helix</keyword>
<feature type="transmembrane region" description="Helical" evidence="7">
    <location>
        <begin position="35"/>
        <end position="55"/>
    </location>
</feature>
<evidence type="ECO:0000256" key="3">
    <source>
        <dbReference type="ARBA" id="ARBA00022448"/>
    </source>
</evidence>
<accession>A0AAV2SMB3</accession>
<evidence type="ECO:0000256" key="4">
    <source>
        <dbReference type="ARBA" id="ARBA00022692"/>
    </source>
</evidence>
<reference evidence="8 9" key="1">
    <citation type="submission" date="2024-05" db="EMBL/GenBank/DDBJ databases">
        <authorList>
            <person name="Wallberg A."/>
        </authorList>
    </citation>
    <scope>NUCLEOTIDE SEQUENCE [LARGE SCALE GENOMIC DNA]</scope>
</reference>
<dbReference type="Proteomes" id="UP001497623">
    <property type="component" value="Unassembled WGS sequence"/>
</dbReference>
<evidence type="ECO:0000256" key="1">
    <source>
        <dbReference type="ARBA" id="ARBA00004141"/>
    </source>
</evidence>
<evidence type="ECO:0008006" key="10">
    <source>
        <dbReference type="Google" id="ProtNLM"/>
    </source>
</evidence>
<keyword evidence="9" id="KW-1185">Reference proteome</keyword>
<sequence>RVSEKWRVQGSLSLSLGAMLLITAMTYVDTDDWQYGFYTLTMVLIGLLNASIAILQASSLGIAGMFPTSCVKGMVSGQALAGVFLLATEHFSWRKVVSITCVGAADNTLQHVCQENYNTVDYR</sequence>
<dbReference type="EMBL" id="CAXKWB010076913">
    <property type="protein sequence ID" value="CAL4200952.1"/>
    <property type="molecule type" value="Genomic_DNA"/>
</dbReference>
<dbReference type="InterPro" id="IPR002259">
    <property type="entry name" value="Eqnu_transpt"/>
</dbReference>
<comment type="caution">
    <text evidence="8">The sequence shown here is derived from an EMBL/GenBank/DDBJ whole genome shotgun (WGS) entry which is preliminary data.</text>
</comment>
<keyword evidence="3" id="KW-0813">Transport</keyword>
<protein>
    <recommendedName>
        <fullName evidence="10">Solute carrier family 40 protein</fullName>
    </recommendedName>
</protein>
<evidence type="ECO:0000256" key="2">
    <source>
        <dbReference type="ARBA" id="ARBA00007965"/>
    </source>
</evidence>
<keyword evidence="6 7" id="KW-0472">Membrane</keyword>
<comment type="subcellular location">
    <subcellularLocation>
        <location evidence="1">Membrane</location>
        <topology evidence="1">Multi-pass membrane protein</topology>
    </subcellularLocation>
</comment>
<feature type="non-terminal residue" evidence="8">
    <location>
        <position position="123"/>
    </location>
</feature>
<evidence type="ECO:0000256" key="5">
    <source>
        <dbReference type="ARBA" id="ARBA00022989"/>
    </source>
</evidence>
<feature type="non-terminal residue" evidence="8">
    <location>
        <position position="1"/>
    </location>
</feature>
<comment type="similarity">
    <text evidence="2">Belongs to the SLC29A/ENT transporter (TC 2.A.57) family.</text>
</comment>
<dbReference type="PANTHER" id="PTHR10332">
    <property type="entry name" value="EQUILIBRATIVE NUCLEOSIDE TRANSPORTER"/>
    <property type="match status" value="1"/>
</dbReference>
<feature type="transmembrane region" description="Helical" evidence="7">
    <location>
        <begin position="12"/>
        <end position="29"/>
    </location>
</feature>
<organism evidence="8 9">
    <name type="scientific">Meganyctiphanes norvegica</name>
    <name type="common">Northern krill</name>
    <name type="synonym">Thysanopoda norvegica</name>
    <dbReference type="NCBI Taxonomy" id="48144"/>
    <lineage>
        <taxon>Eukaryota</taxon>
        <taxon>Metazoa</taxon>
        <taxon>Ecdysozoa</taxon>
        <taxon>Arthropoda</taxon>
        <taxon>Crustacea</taxon>
        <taxon>Multicrustacea</taxon>
        <taxon>Malacostraca</taxon>
        <taxon>Eumalacostraca</taxon>
        <taxon>Eucarida</taxon>
        <taxon>Euphausiacea</taxon>
        <taxon>Euphausiidae</taxon>
        <taxon>Meganyctiphanes</taxon>
    </lineage>
</organism>
<dbReference type="AlphaFoldDB" id="A0AAV2SMB3"/>